<evidence type="ECO:0000256" key="1">
    <source>
        <dbReference type="SAM" id="MobiDB-lite"/>
    </source>
</evidence>
<proteinExistence type="predicted"/>
<reference evidence="2" key="1">
    <citation type="submission" date="2022-10" db="EMBL/GenBank/DDBJ databases">
        <title>Fusarium specimens isolated from Avocado Roots.</title>
        <authorList>
            <person name="Stajich J."/>
            <person name="Roper C."/>
            <person name="Heimlech-Rivalta G."/>
        </authorList>
    </citation>
    <scope>NUCLEOTIDE SEQUENCE</scope>
    <source>
        <strain evidence="2">CF00143</strain>
    </source>
</reference>
<dbReference type="Proteomes" id="UP001152130">
    <property type="component" value="Unassembled WGS sequence"/>
</dbReference>
<dbReference type="AlphaFoldDB" id="A0A9W8PJ58"/>
<protein>
    <submittedName>
        <fullName evidence="2">Uncharacterized protein</fullName>
    </submittedName>
</protein>
<accession>A0A9W8PJ58</accession>
<comment type="caution">
    <text evidence="2">The sequence shown here is derived from an EMBL/GenBank/DDBJ whole genome shotgun (WGS) entry which is preliminary data.</text>
</comment>
<gene>
    <name evidence="2" type="ORF">NW766_009585</name>
</gene>
<feature type="compositionally biased region" description="Basic and acidic residues" evidence="1">
    <location>
        <begin position="16"/>
        <end position="29"/>
    </location>
</feature>
<evidence type="ECO:0000313" key="3">
    <source>
        <dbReference type="Proteomes" id="UP001152130"/>
    </source>
</evidence>
<name>A0A9W8PJ58_9HYPO</name>
<feature type="compositionally biased region" description="Polar residues" evidence="1">
    <location>
        <begin position="1"/>
        <end position="15"/>
    </location>
</feature>
<organism evidence="2 3">
    <name type="scientific">Fusarium irregulare</name>
    <dbReference type="NCBI Taxonomy" id="2494466"/>
    <lineage>
        <taxon>Eukaryota</taxon>
        <taxon>Fungi</taxon>
        <taxon>Dikarya</taxon>
        <taxon>Ascomycota</taxon>
        <taxon>Pezizomycotina</taxon>
        <taxon>Sordariomycetes</taxon>
        <taxon>Hypocreomycetidae</taxon>
        <taxon>Hypocreales</taxon>
        <taxon>Nectriaceae</taxon>
        <taxon>Fusarium</taxon>
        <taxon>Fusarium incarnatum-equiseti species complex</taxon>
    </lineage>
</organism>
<sequence length="137" mass="15246">MPQAATNQQTVSENMSLRDLRTSMKRDPEGNGISALGYDGVFRTYDAERNVLDAVGLNPAQITEYYEGRSMPERFLTSDGSQVSREQMFSPNAEDIPKKLTDEEKVKIQAYNEDLEKRGVASCGLGESAHNSEPNPR</sequence>
<evidence type="ECO:0000313" key="2">
    <source>
        <dbReference type="EMBL" id="KAJ4007782.1"/>
    </source>
</evidence>
<dbReference type="EMBL" id="JAPDHF010000016">
    <property type="protein sequence ID" value="KAJ4007782.1"/>
    <property type="molecule type" value="Genomic_DNA"/>
</dbReference>
<feature type="region of interest" description="Disordered" evidence="1">
    <location>
        <begin position="1"/>
        <end position="33"/>
    </location>
</feature>
<keyword evidence="3" id="KW-1185">Reference proteome</keyword>